<feature type="region of interest" description="Disordered" evidence="1">
    <location>
        <begin position="80"/>
        <end position="99"/>
    </location>
</feature>
<evidence type="ECO:0000313" key="4">
    <source>
        <dbReference type="Proteomes" id="UP001501414"/>
    </source>
</evidence>
<dbReference type="EMBL" id="BAAAJK010000020">
    <property type="protein sequence ID" value="GAA1392979.1"/>
    <property type="molecule type" value="Genomic_DNA"/>
</dbReference>
<protein>
    <recommendedName>
        <fullName evidence="2">DUF6879 domain-containing protein</fullName>
    </recommendedName>
</protein>
<dbReference type="InterPro" id="IPR049244">
    <property type="entry name" value="DUF6879"/>
</dbReference>
<name>A0ABP4IPF9_9PSEU</name>
<reference evidence="4" key="1">
    <citation type="journal article" date="2019" name="Int. J. Syst. Evol. Microbiol.">
        <title>The Global Catalogue of Microorganisms (GCM) 10K type strain sequencing project: providing services to taxonomists for standard genome sequencing and annotation.</title>
        <authorList>
            <consortium name="The Broad Institute Genomics Platform"/>
            <consortium name="The Broad Institute Genome Sequencing Center for Infectious Disease"/>
            <person name="Wu L."/>
            <person name="Ma J."/>
        </authorList>
    </citation>
    <scope>NUCLEOTIDE SEQUENCE [LARGE SCALE GENOMIC DNA]</scope>
    <source>
        <strain evidence="4">JCM 11896</strain>
    </source>
</reference>
<feature type="domain" description="DUF6879" evidence="2">
    <location>
        <begin position="8"/>
        <end position="70"/>
    </location>
</feature>
<comment type="caution">
    <text evidence="3">The sequence shown here is derived from an EMBL/GenBank/DDBJ whole genome shotgun (WGS) entry which is preliminary data.</text>
</comment>
<evidence type="ECO:0000259" key="2">
    <source>
        <dbReference type="Pfam" id="PF21806"/>
    </source>
</evidence>
<proteinExistence type="predicted"/>
<sequence length="99" mass="10853">MLRDGEHPVPDGLLETDYWLVNGDVVVPMLYDGPGGFVGAGILRPAERARFTDDLARAWAAAEPWAEWWARHPEFHRREGSALQCHQTSASPAGTASPS</sequence>
<evidence type="ECO:0000256" key="1">
    <source>
        <dbReference type="SAM" id="MobiDB-lite"/>
    </source>
</evidence>
<keyword evidence="4" id="KW-1185">Reference proteome</keyword>
<dbReference type="Proteomes" id="UP001501414">
    <property type="component" value="Unassembled WGS sequence"/>
</dbReference>
<evidence type="ECO:0000313" key="3">
    <source>
        <dbReference type="EMBL" id="GAA1392979.1"/>
    </source>
</evidence>
<feature type="compositionally biased region" description="Low complexity" evidence="1">
    <location>
        <begin position="88"/>
        <end position="99"/>
    </location>
</feature>
<organism evidence="3 4">
    <name type="scientific">Pseudonocardia kongjuensis</name>
    <dbReference type="NCBI Taxonomy" id="102227"/>
    <lineage>
        <taxon>Bacteria</taxon>
        <taxon>Bacillati</taxon>
        <taxon>Actinomycetota</taxon>
        <taxon>Actinomycetes</taxon>
        <taxon>Pseudonocardiales</taxon>
        <taxon>Pseudonocardiaceae</taxon>
        <taxon>Pseudonocardia</taxon>
    </lineage>
</organism>
<gene>
    <name evidence="3" type="ORF">GCM10009613_38940</name>
</gene>
<accession>A0ABP4IPF9</accession>
<dbReference type="Pfam" id="PF21806">
    <property type="entry name" value="DUF6879"/>
    <property type="match status" value="1"/>
</dbReference>